<accession>A0AAW9QD41</accession>
<proteinExistence type="predicted"/>
<feature type="coiled-coil region" evidence="1">
    <location>
        <begin position="111"/>
        <end position="163"/>
    </location>
</feature>
<dbReference type="EMBL" id="JBAFSM010000001">
    <property type="protein sequence ID" value="MEG3435677.1"/>
    <property type="molecule type" value="Genomic_DNA"/>
</dbReference>
<dbReference type="RefSeq" id="WP_332863123.1">
    <property type="nucleotide sequence ID" value="NZ_JBAFSM010000001.1"/>
</dbReference>
<protein>
    <submittedName>
        <fullName evidence="2">Uncharacterized protein</fullName>
    </submittedName>
</protein>
<evidence type="ECO:0000313" key="2">
    <source>
        <dbReference type="EMBL" id="MEG3435677.1"/>
    </source>
</evidence>
<keyword evidence="1" id="KW-0175">Coiled coil</keyword>
<organism evidence="2 3">
    <name type="scientific">Pannus brasiliensis CCIBt3594</name>
    <dbReference type="NCBI Taxonomy" id="1427578"/>
    <lineage>
        <taxon>Bacteria</taxon>
        <taxon>Bacillati</taxon>
        <taxon>Cyanobacteriota</taxon>
        <taxon>Cyanophyceae</taxon>
        <taxon>Oscillatoriophycideae</taxon>
        <taxon>Chroococcales</taxon>
        <taxon>Microcystaceae</taxon>
        <taxon>Pannus</taxon>
    </lineage>
</organism>
<sequence>MKLAKKERKQLIGKISQASGIAQYALEEKLTDEQVSEAVQHLEVLRIVKSANNYNRYCQGQKTAEANAKLKKLIELENSEILKMGQWLFNNLAKKGQERKQGLLEKGLLHKEDYNLSVTDLKDTIQELNQKMRDQTKLAKTRIAELEDIIDSRKKQLEFLKNYIINNYGYKTWNNILKTMPEDPQEDTGT</sequence>
<comment type="caution">
    <text evidence="2">The sequence shown here is derived from an EMBL/GenBank/DDBJ whole genome shotgun (WGS) entry which is preliminary data.</text>
</comment>
<keyword evidence="3" id="KW-1185">Reference proteome</keyword>
<gene>
    <name evidence="2" type="ORF">V0288_00970</name>
</gene>
<evidence type="ECO:0000256" key="1">
    <source>
        <dbReference type="SAM" id="Coils"/>
    </source>
</evidence>
<dbReference type="Proteomes" id="UP001328733">
    <property type="component" value="Unassembled WGS sequence"/>
</dbReference>
<reference evidence="2 3" key="1">
    <citation type="submission" date="2024-01" db="EMBL/GenBank/DDBJ databases">
        <title>Genomic insights into the taxonomy and metabolism of the cyanobacterium Pannus brasiliensis CCIBt3594.</title>
        <authorList>
            <person name="Machado M."/>
            <person name="Botero N.B."/>
            <person name="Andreote A.P.D."/>
            <person name="Feitosa A.M.T."/>
            <person name="Popin R."/>
            <person name="Sivonen K."/>
            <person name="Fiore M.F."/>
        </authorList>
    </citation>
    <scope>NUCLEOTIDE SEQUENCE [LARGE SCALE GENOMIC DNA]</scope>
    <source>
        <strain evidence="2 3">CCIBt3594</strain>
    </source>
</reference>
<name>A0AAW9QD41_9CHRO</name>
<evidence type="ECO:0000313" key="3">
    <source>
        <dbReference type="Proteomes" id="UP001328733"/>
    </source>
</evidence>
<dbReference type="AlphaFoldDB" id="A0AAW9QD41"/>